<dbReference type="EMBL" id="JAKKPZ010000002">
    <property type="protein sequence ID" value="KAI1726521.1"/>
    <property type="molecule type" value="Genomic_DNA"/>
</dbReference>
<name>A0AAD4NHL5_9BILA</name>
<keyword evidence="7 8" id="KW-0407">Ion channel</keyword>
<evidence type="ECO:0000256" key="9">
    <source>
        <dbReference type="SAM" id="Phobius"/>
    </source>
</evidence>
<evidence type="ECO:0000256" key="4">
    <source>
        <dbReference type="ARBA" id="ARBA00022989"/>
    </source>
</evidence>
<evidence type="ECO:0000313" key="11">
    <source>
        <dbReference type="EMBL" id="KAI1726521.1"/>
    </source>
</evidence>
<gene>
    <name evidence="11" type="ORF">DdX_03243</name>
</gene>
<keyword evidence="2 8" id="KW-0813">Transport</keyword>
<evidence type="ECO:0000256" key="5">
    <source>
        <dbReference type="ARBA" id="ARBA00023065"/>
    </source>
</evidence>
<dbReference type="GO" id="GO:0005886">
    <property type="term" value="C:plasma membrane"/>
    <property type="evidence" value="ECO:0007669"/>
    <property type="project" value="TreeGrafter"/>
</dbReference>
<keyword evidence="6 9" id="KW-0472">Membrane</keyword>
<dbReference type="Pfam" id="PF07885">
    <property type="entry name" value="Ion_trans_2"/>
    <property type="match status" value="2"/>
</dbReference>
<feature type="transmembrane region" description="Helical" evidence="9">
    <location>
        <begin position="219"/>
        <end position="240"/>
    </location>
</feature>
<feature type="transmembrane region" description="Helical" evidence="9">
    <location>
        <begin position="178"/>
        <end position="198"/>
    </location>
</feature>
<sequence length="457" mass="51514">MEPPISGVPLITATTRSSEDVLKVVNRKKRQRFFNKERLKTLIFHLALIVFCCLYVVVGALIFYALERPIEDAFRDEVRQILDRESDILLEYLLQLAENKADNLNRSTFDEFVINSLDRYEKTIFEQFDNPIKENFFKSLAFNNGEYIDLWTIPNAILFTSTTIIPVGFGYVTPVSAVGRFFLVVYSIVGLPLALMTLSDVGKFLCALLFKCFNNSLHLTMAALTLLLIFYPIMGALAIMKYSEMEIVESFYYSVSTMFTIGFGDSKPSVPFIYLILFIAFGVTLVTISIEVLATGVIHQVHYMGRQMSKAKLLAGKMVQMAQNMRLDGVLSMSIPQLSLFSRMWVSYAAEGSMASQKKRRKDYLESANQGLVKKTNIDLPTKKLIKFEDGHAEWVSKEYHDEHVRGCVAQDSDKVLAEGLVQDQINTISTGLLKCTASAAVKGVENKLTQLYANKG</sequence>
<dbReference type="PANTHER" id="PTHR11003">
    <property type="entry name" value="POTASSIUM CHANNEL, SUBFAMILY K"/>
    <property type="match status" value="1"/>
</dbReference>
<proteinExistence type="inferred from homology"/>
<dbReference type="InterPro" id="IPR003280">
    <property type="entry name" value="2pore_dom_K_chnl"/>
</dbReference>
<comment type="subcellular location">
    <subcellularLocation>
        <location evidence="1">Membrane</location>
        <topology evidence="1">Multi-pass membrane protein</topology>
    </subcellularLocation>
</comment>
<dbReference type="SUPFAM" id="SSF81324">
    <property type="entry name" value="Voltage-gated potassium channels"/>
    <property type="match status" value="2"/>
</dbReference>
<evidence type="ECO:0000256" key="7">
    <source>
        <dbReference type="ARBA" id="ARBA00023303"/>
    </source>
</evidence>
<feature type="domain" description="Potassium channel" evidence="10">
    <location>
        <begin position="226"/>
        <end position="295"/>
    </location>
</feature>
<dbReference type="PANTHER" id="PTHR11003:SF309">
    <property type="entry name" value="POTASSIUM CHANNEL DOMAIN-CONTAINING PROTEIN"/>
    <property type="match status" value="1"/>
</dbReference>
<reference evidence="11" key="1">
    <citation type="submission" date="2022-01" db="EMBL/GenBank/DDBJ databases">
        <title>Genome Sequence Resource for Two Populations of Ditylenchus destructor, the Migratory Endoparasitic Phytonematode.</title>
        <authorList>
            <person name="Zhang H."/>
            <person name="Lin R."/>
            <person name="Xie B."/>
        </authorList>
    </citation>
    <scope>NUCLEOTIDE SEQUENCE</scope>
    <source>
        <strain evidence="11">BazhouSP</strain>
    </source>
</reference>
<dbReference type="GO" id="GO:0022841">
    <property type="term" value="F:potassium ion leak channel activity"/>
    <property type="evidence" value="ECO:0007669"/>
    <property type="project" value="TreeGrafter"/>
</dbReference>
<accession>A0AAD4NHL5</accession>
<dbReference type="GO" id="GO:0015271">
    <property type="term" value="F:outward rectifier potassium channel activity"/>
    <property type="evidence" value="ECO:0007669"/>
    <property type="project" value="TreeGrafter"/>
</dbReference>
<dbReference type="PRINTS" id="PR01333">
    <property type="entry name" value="2POREKCHANEL"/>
</dbReference>
<feature type="domain" description="Potassium channel" evidence="10">
    <location>
        <begin position="142"/>
        <end position="205"/>
    </location>
</feature>
<evidence type="ECO:0000256" key="8">
    <source>
        <dbReference type="RuleBase" id="RU003857"/>
    </source>
</evidence>
<evidence type="ECO:0000256" key="1">
    <source>
        <dbReference type="ARBA" id="ARBA00004141"/>
    </source>
</evidence>
<comment type="caution">
    <text evidence="11">The sequence shown here is derived from an EMBL/GenBank/DDBJ whole genome shotgun (WGS) entry which is preliminary data.</text>
</comment>
<organism evidence="11 12">
    <name type="scientific">Ditylenchus destructor</name>
    <dbReference type="NCBI Taxonomy" id="166010"/>
    <lineage>
        <taxon>Eukaryota</taxon>
        <taxon>Metazoa</taxon>
        <taxon>Ecdysozoa</taxon>
        <taxon>Nematoda</taxon>
        <taxon>Chromadorea</taxon>
        <taxon>Rhabditida</taxon>
        <taxon>Tylenchina</taxon>
        <taxon>Tylenchomorpha</taxon>
        <taxon>Sphaerularioidea</taxon>
        <taxon>Anguinidae</taxon>
        <taxon>Anguininae</taxon>
        <taxon>Ditylenchus</taxon>
    </lineage>
</organism>
<feature type="transmembrane region" description="Helical" evidence="9">
    <location>
        <begin position="42"/>
        <end position="66"/>
    </location>
</feature>
<feature type="transmembrane region" description="Helical" evidence="9">
    <location>
        <begin position="272"/>
        <end position="298"/>
    </location>
</feature>
<evidence type="ECO:0000313" key="12">
    <source>
        <dbReference type="Proteomes" id="UP001201812"/>
    </source>
</evidence>
<evidence type="ECO:0000256" key="3">
    <source>
        <dbReference type="ARBA" id="ARBA00022692"/>
    </source>
</evidence>
<evidence type="ECO:0000256" key="6">
    <source>
        <dbReference type="ARBA" id="ARBA00023136"/>
    </source>
</evidence>
<evidence type="ECO:0000259" key="10">
    <source>
        <dbReference type="Pfam" id="PF07885"/>
    </source>
</evidence>
<dbReference type="Gene3D" id="1.10.287.70">
    <property type="match status" value="1"/>
</dbReference>
<keyword evidence="5 8" id="KW-0406">Ion transport</keyword>
<keyword evidence="4 9" id="KW-1133">Transmembrane helix</keyword>
<evidence type="ECO:0000256" key="2">
    <source>
        <dbReference type="ARBA" id="ARBA00022448"/>
    </source>
</evidence>
<feature type="transmembrane region" description="Helical" evidence="9">
    <location>
        <begin position="148"/>
        <end position="172"/>
    </location>
</feature>
<dbReference type="GO" id="GO:0030322">
    <property type="term" value="P:stabilization of membrane potential"/>
    <property type="evidence" value="ECO:0007669"/>
    <property type="project" value="TreeGrafter"/>
</dbReference>
<keyword evidence="3 8" id="KW-0812">Transmembrane</keyword>
<comment type="similarity">
    <text evidence="8">Belongs to the two pore domain potassium channel (TC 1.A.1.8) family.</text>
</comment>
<dbReference type="Proteomes" id="UP001201812">
    <property type="component" value="Unassembled WGS sequence"/>
</dbReference>
<dbReference type="AlphaFoldDB" id="A0AAD4NHL5"/>
<protein>
    <submittedName>
        <fullName evidence="11">Ion channel domain-containing protein</fullName>
    </submittedName>
</protein>
<keyword evidence="12" id="KW-1185">Reference proteome</keyword>
<dbReference type="InterPro" id="IPR013099">
    <property type="entry name" value="K_chnl_dom"/>
</dbReference>